<dbReference type="EMBL" id="NCQP01000002">
    <property type="protein sequence ID" value="OWJ55054.1"/>
    <property type="molecule type" value="Genomic_DNA"/>
</dbReference>
<evidence type="ECO:0000313" key="3">
    <source>
        <dbReference type="Proteomes" id="UP000058613"/>
    </source>
</evidence>
<evidence type="ECO:0000313" key="2">
    <source>
        <dbReference type="EMBL" id="OWJ55054.1"/>
    </source>
</evidence>
<dbReference type="InterPro" id="IPR054264">
    <property type="entry name" value="PBP2"/>
</dbReference>
<dbReference type="AlphaFoldDB" id="A0A0P0N4N8"/>
<evidence type="ECO:0000313" key="1">
    <source>
        <dbReference type="EMBL" id="ALL01719.1"/>
    </source>
</evidence>
<protein>
    <submittedName>
        <fullName evidence="1">Uncharacterized protein</fullName>
    </submittedName>
</protein>
<dbReference type="Pfam" id="PF22511">
    <property type="entry name" value="PBP2"/>
    <property type="match status" value="1"/>
</dbReference>
<dbReference type="RefSeq" id="WP_082419579.1">
    <property type="nucleotide sequence ID" value="NZ_CP013011.1"/>
</dbReference>
<dbReference type="EMBL" id="CP013011">
    <property type="protein sequence ID" value="ALL01719.1"/>
    <property type="molecule type" value="Genomic_DNA"/>
</dbReference>
<reference evidence="2 4" key="2">
    <citation type="submission" date="2017-05" db="EMBL/GenBank/DDBJ databases">
        <title>The draft genome of the hyperthermophilic archaeon 'Pyrodictium delaneyi strain Hulk', an iron and nitrate reducer, reveals the capacity for sulfate reduction.</title>
        <authorList>
            <person name="Demey L.M."/>
            <person name="Miller C."/>
            <person name="Manzella M."/>
            <person name="Reguera G."/>
            <person name="Kashefi K."/>
        </authorList>
    </citation>
    <scope>NUCLEOTIDE SEQUENCE [LARGE SCALE GENOMIC DNA]</scope>
    <source>
        <strain evidence="2 4">Hulk</strain>
    </source>
</reference>
<gene>
    <name evidence="2" type="ORF">Pdsh_05030</name>
    <name evidence="1" type="ORF">Pyrde_1676</name>
</gene>
<dbReference type="Proteomes" id="UP000196694">
    <property type="component" value="Unassembled WGS sequence"/>
</dbReference>
<reference evidence="1 3" key="1">
    <citation type="submission" date="2015-10" db="EMBL/GenBank/DDBJ databases">
        <title>Complete genome sequence of hyperthermophilic archaeon Pyrodictium delaneyi Su06.</title>
        <authorList>
            <person name="Jung J.-H."/>
            <person name="Lin J."/>
            <person name="Holden J.F."/>
            <person name="Park C.-S."/>
        </authorList>
    </citation>
    <scope>NUCLEOTIDE SEQUENCE [LARGE SCALE GENOMIC DNA]</scope>
    <source>
        <strain evidence="1 3">Su06</strain>
    </source>
</reference>
<dbReference type="KEGG" id="pdl:Pyrde_1676"/>
<organism evidence="1 3">
    <name type="scientific">Pyrodictium delaneyi</name>
    <dbReference type="NCBI Taxonomy" id="1273541"/>
    <lineage>
        <taxon>Archaea</taxon>
        <taxon>Thermoproteota</taxon>
        <taxon>Thermoprotei</taxon>
        <taxon>Desulfurococcales</taxon>
        <taxon>Pyrodictiaceae</taxon>
        <taxon>Pyrodictium</taxon>
    </lineage>
</organism>
<dbReference type="Proteomes" id="UP000058613">
    <property type="component" value="Chromosome"/>
</dbReference>
<evidence type="ECO:0000313" key="4">
    <source>
        <dbReference type="Proteomes" id="UP000196694"/>
    </source>
</evidence>
<keyword evidence="4" id="KW-1185">Reference proteome</keyword>
<sequence>MPAKFSEEEIKTLYKLRELIVRFSSDEIKVFSYVWDNISVGEIIFERDLNQIYGVRKPILVAVSLREKGVIERGEGCYNLARWLRPLRKKIGNFQDLRLILDRLP</sequence>
<dbReference type="STRING" id="1273541.Pyrde_1676"/>
<proteinExistence type="predicted"/>
<dbReference type="GeneID" id="26100016"/>
<name>A0A0P0N4N8_9CREN</name>
<accession>A0A0P0N4N8</accession>
<dbReference type="PATRIC" id="fig|1273541.4.peg.1785"/>
<dbReference type="OrthoDB" id="35904at2157"/>